<dbReference type="Gene3D" id="3.50.50.100">
    <property type="match status" value="1"/>
</dbReference>
<evidence type="ECO:0000256" key="1">
    <source>
        <dbReference type="ARBA" id="ARBA00001974"/>
    </source>
</evidence>
<evidence type="ECO:0000256" key="3">
    <source>
        <dbReference type="ARBA" id="ARBA00022827"/>
    </source>
</evidence>
<gene>
    <name evidence="6" type="ORF">RAN89_17685</name>
</gene>
<protein>
    <submittedName>
        <fullName evidence="6">FAD-dependent oxidoreductase</fullName>
    </submittedName>
</protein>
<evidence type="ECO:0000313" key="7">
    <source>
        <dbReference type="Proteomes" id="UP001302257"/>
    </source>
</evidence>
<comment type="cofactor">
    <cofactor evidence="1">
        <name>FAD</name>
        <dbReference type="ChEBI" id="CHEBI:57692"/>
    </cofactor>
</comment>
<dbReference type="InterPro" id="IPR023753">
    <property type="entry name" value="FAD/NAD-binding_dom"/>
</dbReference>
<dbReference type="InterPro" id="IPR036188">
    <property type="entry name" value="FAD/NAD-bd_sf"/>
</dbReference>
<dbReference type="PANTHER" id="PTHR42913">
    <property type="entry name" value="APOPTOSIS-INDUCING FACTOR 1"/>
    <property type="match status" value="1"/>
</dbReference>
<dbReference type="Pfam" id="PF07992">
    <property type="entry name" value="Pyr_redox_2"/>
    <property type="match status" value="1"/>
</dbReference>
<organism evidence="6 7">
    <name type="scientific">Rhodoferax mekongensis</name>
    <dbReference type="NCBI Taxonomy" id="3068341"/>
    <lineage>
        <taxon>Bacteria</taxon>
        <taxon>Pseudomonadati</taxon>
        <taxon>Pseudomonadota</taxon>
        <taxon>Betaproteobacteria</taxon>
        <taxon>Burkholderiales</taxon>
        <taxon>Comamonadaceae</taxon>
        <taxon>Rhodoferax</taxon>
    </lineage>
</organism>
<sequence>MKALAAHIKQDVDSAHAADARGYQPRQLVLLGGGMANLQVLSALAAKPLPEMRIILVAPFPRTIYPGMLPGFVAGRYSQDECAIPLEPLVRRAGIRWLQRSVKSLDAGSQTLQLDDGSSQHYDWLSINTGPVQNREQIERDIPGAREFGLFAHPLETFALLWPRVCELANSKALRVTVIGDHTAALELALAVRQRLPSSAVTLVIKPGEGGVDLDSPVHARLVAAMKAQRITVLQDVAVGMTAESVHLGCGAHLACDVPLIALESQTPAWLADSGLALDGQGQVAIDAYQRSTSHSQVFSVQDESEALVHNLPAATTGASLHAVRDTSHALHFLFGGSQQAVASWGSYSATGRTLNWLKDWTDRRHVARYLQVTS</sequence>
<evidence type="ECO:0000256" key="4">
    <source>
        <dbReference type="ARBA" id="ARBA00023002"/>
    </source>
</evidence>
<proteinExistence type="predicted"/>
<accession>A0ABZ0B180</accession>
<dbReference type="EMBL" id="CP132507">
    <property type="protein sequence ID" value="WNO04697.1"/>
    <property type="molecule type" value="Genomic_DNA"/>
</dbReference>
<keyword evidence="4" id="KW-0560">Oxidoreductase</keyword>
<name>A0ABZ0B180_9BURK</name>
<keyword evidence="3" id="KW-0274">FAD</keyword>
<evidence type="ECO:0000256" key="2">
    <source>
        <dbReference type="ARBA" id="ARBA00022630"/>
    </source>
</evidence>
<evidence type="ECO:0000313" key="6">
    <source>
        <dbReference type="EMBL" id="WNO04697.1"/>
    </source>
</evidence>
<dbReference type="Proteomes" id="UP001302257">
    <property type="component" value="Chromosome"/>
</dbReference>
<evidence type="ECO:0000259" key="5">
    <source>
        <dbReference type="Pfam" id="PF07992"/>
    </source>
</evidence>
<dbReference type="InterPro" id="IPR051169">
    <property type="entry name" value="NADH-Q_oxidoreductase"/>
</dbReference>
<keyword evidence="2" id="KW-0285">Flavoprotein</keyword>
<reference evidence="6 7" key="1">
    <citation type="submission" date="2023-08" db="EMBL/GenBank/DDBJ databases">
        <title>Rhodoferax potami sp. nov. and Rhodoferax mekongensis sp. nov., isolated from the Mekong River in Thailand.</title>
        <authorList>
            <person name="Kitikhun S."/>
            <person name="Charoenyingcharoen P."/>
            <person name="Siriarchawattana P."/>
            <person name="Likhitrattanapisal S."/>
            <person name="Nilsakha T."/>
            <person name="Chanpet A."/>
            <person name="Rattanawaree P."/>
            <person name="Ingsriswang S."/>
        </authorList>
    </citation>
    <scope>NUCLEOTIDE SEQUENCE [LARGE SCALE GENOMIC DNA]</scope>
    <source>
        <strain evidence="6 7">TBRC 17307</strain>
    </source>
</reference>
<feature type="domain" description="FAD/NAD(P)-binding" evidence="5">
    <location>
        <begin position="27"/>
        <end position="303"/>
    </location>
</feature>
<dbReference type="PANTHER" id="PTHR42913:SF9">
    <property type="entry name" value="SLR1591 PROTEIN"/>
    <property type="match status" value="1"/>
</dbReference>
<dbReference type="RefSeq" id="WP_313867527.1">
    <property type="nucleotide sequence ID" value="NZ_CP132507.1"/>
</dbReference>
<keyword evidence="7" id="KW-1185">Reference proteome</keyword>
<dbReference type="SUPFAM" id="SSF51905">
    <property type="entry name" value="FAD/NAD(P)-binding domain"/>
    <property type="match status" value="2"/>
</dbReference>